<dbReference type="EMBL" id="LT550056">
    <property type="protein sequence ID" value="SAL94943.1"/>
    <property type="molecule type" value="Genomic_DNA"/>
</dbReference>
<organism evidence="11">
    <name type="scientific">Absidia glauca</name>
    <name type="common">Pin mould</name>
    <dbReference type="NCBI Taxonomy" id="4829"/>
    <lineage>
        <taxon>Eukaryota</taxon>
        <taxon>Fungi</taxon>
        <taxon>Fungi incertae sedis</taxon>
        <taxon>Mucoromycota</taxon>
        <taxon>Mucoromycotina</taxon>
        <taxon>Mucoromycetes</taxon>
        <taxon>Mucorales</taxon>
        <taxon>Cunninghamellaceae</taxon>
        <taxon>Absidia</taxon>
    </lineage>
</organism>
<dbReference type="InterPro" id="IPR001965">
    <property type="entry name" value="Znf_PHD"/>
</dbReference>
<evidence type="ECO:0000256" key="6">
    <source>
        <dbReference type="ARBA" id="ARBA00023163"/>
    </source>
</evidence>
<dbReference type="SMART" id="SM00249">
    <property type="entry name" value="PHD"/>
    <property type="match status" value="1"/>
</dbReference>
<dbReference type="InterPro" id="IPR013083">
    <property type="entry name" value="Znf_RING/FYVE/PHD"/>
</dbReference>
<feature type="region of interest" description="Disordered" evidence="9">
    <location>
        <begin position="384"/>
        <end position="428"/>
    </location>
</feature>
<evidence type="ECO:0000256" key="7">
    <source>
        <dbReference type="ARBA" id="ARBA00023242"/>
    </source>
</evidence>
<gene>
    <name evidence="11" type="primary">ABSGL_00237.1 scaffold 367</name>
</gene>
<feature type="compositionally biased region" description="Pro residues" evidence="9">
    <location>
        <begin position="647"/>
        <end position="662"/>
    </location>
</feature>
<feature type="domain" description="PHD-type" evidence="10">
    <location>
        <begin position="688"/>
        <end position="737"/>
    </location>
</feature>
<feature type="region of interest" description="Disordered" evidence="9">
    <location>
        <begin position="444"/>
        <end position="476"/>
    </location>
</feature>
<dbReference type="OMA" id="GAFMIAC"/>
<dbReference type="Gene3D" id="3.30.40.10">
    <property type="entry name" value="Zinc/RING finger domain, C3HC4 (zinc finger)"/>
    <property type="match status" value="1"/>
</dbReference>
<keyword evidence="3 8" id="KW-0863">Zinc-finger</keyword>
<comment type="subcellular location">
    <subcellularLocation>
        <location evidence="1">Nucleus</location>
    </subcellularLocation>
</comment>
<dbReference type="InterPro" id="IPR011011">
    <property type="entry name" value="Znf_FYVE_PHD"/>
</dbReference>
<evidence type="ECO:0000256" key="8">
    <source>
        <dbReference type="PROSITE-ProRule" id="PRU00146"/>
    </source>
</evidence>
<evidence type="ECO:0000259" key="10">
    <source>
        <dbReference type="PROSITE" id="PS50016"/>
    </source>
</evidence>
<dbReference type="Gene3D" id="1.10.20.10">
    <property type="entry name" value="Histone, subunit A"/>
    <property type="match status" value="1"/>
</dbReference>
<keyword evidence="12" id="KW-1185">Reference proteome</keyword>
<dbReference type="AlphaFoldDB" id="A0A163IRT2"/>
<dbReference type="PROSITE" id="PS50016">
    <property type="entry name" value="ZF_PHD_2"/>
    <property type="match status" value="1"/>
</dbReference>
<keyword evidence="6" id="KW-0804">Transcription</keyword>
<feature type="region of interest" description="Disordered" evidence="9">
    <location>
        <begin position="491"/>
        <end position="685"/>
    </location>
</feature>
<dbReference type="STRING" id="4829.A0A163IRT2"/>
<dbReference type="InterPro" id="IPR006565">
    <property type="entry name" value="BTP"/>
</dbReference>
<dbReference type="CDD" id="cd00076">
    <property type="entry name" value="HFD_SF"/>
    <property type="match status" value="1"/>
</dbReference>
<dbReference type="InterPro" id="IPR037818">
    <property type="entry name" value="TAF8"/>
</dbReference>
<dbReference type="Pfam" id="PF00628">
    <property type="entry name" value="PHD"/>
    <property type="match status" value="1"/>
</dbReference>
<dbReference type="GO" id="GO:0008270">
    <property type="term" value="F:zinc ion binding"/>
    <property type="evidence" value="ECO:0007669"/>
    <property type="project" value="UniProtKB-KW"/>
</dbReference>
<evidence type="ECO:0000256" key="9">
    <source>
        <dbReference type="SAM" id="MobiDB-lite"/>
    </source>
</evidence>
<dbReference type="PANTHER" id="PTHR46338:SF1">
    <property type="entry name" value="TRANSCRIPTION INITIATION FACTOR TFIID SUBUNIT 8"/>
    <property type="match status" value="1"/>
</dbReference>
<keyword evidence="2" id="KW-0479">Metal-binding</keyword>
<dbReference type="OrthoDB" id="436852at2759"/>
<protein>
    <recommendedName>
        <fullName evidence="10">PHD-type domain-containing protein</fullName>
    </recommendedName>
</protein>
<accession>A0A163IRT2</accession>
<dbReference type="GO" id="GO:0046982">
    <property type="term" value="F:protein heterodimerization activity"/>
    <property type="evidence" value="ECO:0007669"/>
    <property type="project" value="InterPro"/>
</dbReference>
<evidence type="ECO:0000256" key="1">
    <source>
        <dbReference type="ARBA" id="ARBA00004123"/>
    </source>
</evidence>
<proteinExistence type="predicted"/>
<dbReference type="SMART" id="SM00576">
    <property type="entry name" value="BTP"/>
    <property type="match status" value="1"/>
</dbReference>
<feature type="region of interest" description="Disordered" evidence="9">
    <location>
        <begin position="133"/>
        <end position="169"/>
    </location>
</feature>
<reference evidence="11" key="1">
    <citation type="submission" date="2016-04" db="EMBL/GenBank/DDBJ databases">
        <authorList>
            <person name="Evans L.H."/>
            <person name="Alamgir A."/>
            <person name="Owens N."/>
            <person name="Weber N.D."/>
            <person name="Virtaneva K."/>
            <person name="Barbian K."/>
            <person name="Babar A."/>
            <person name="Rosenke K."/>
        </authorList>
    </citation>
    <scope>NUCLEOTIDE SEQUENCE [LARGE SCALE GENOMIC DNA]</scope>
    <source>
        <strain evidence="11">CBS 101.48</strain>
    </source>
</reference>
<feature type="compositionally biased region" description="Low complexity" evidence="9">
    <location>
        <begin position="388"/>
        <end position="406"/>
    </location>
</feature>
<dbReference type="PROSITE" id="PS01359">
    <property type="entry name" value="ZF_PHD_1"/>
    <property type="match status" value="1"/>
</dbReference>
<dbReference type="SUPFAM" id="SSF57903">
    <property type="entry name" value="FYVE/PHD zinc finger"/>
    <property type="match status" value="1"/>
</dbReference>
<dbReference type="InterPro" id="IPR019786">
    <property type="entry name" value="Zinc_finger_PHD-type_CS"/>
</dbReference>
<feature type="compositionally biased region" description="Low complexity" evidence="9">
    <location>
        <begin position="576"/>
        <end position="589"/>
    </location>
</feature>
<evidence type="ECO:0000313" key="12">
    <source>
        <dbReference type="Proteomes" id="UP000078561"/>
    </source>
</evidence>
<feature type="compositionally biased region" description="Low complexity" evidence="9">
    <location>
        <begin position="415"/>
        <end position="428"/>
    </location>
</feature>
<feature type="compositionally biased region" description="Pro residues" evidence="9">
    <location>
        <begin position="672"/>
        <end position="682"/>
    </location>
</feature>
<dbReference type="Proteomes" id="UP000078561">
    <property type="component" value="Unassembled WGS sequence"/>
</dbReference>
<evidence type="ECO:0000313" key="11">
    <source>
        <dbReference type="EMBL" id="SAL94943.1"/>
    </source>
</evidence>
<keyword evidence="7" id="KW-0539">Nucleus</keyword>
<dbReference type="Pfam" id="PF07524">
    <property type="entry name" value="Bromo_TP"/>
    <property type="match status" value="1"/>
</dbReference>
<evidence type="ECO:0000256" key="3">
    <source>
        <dbReference type="ARBA" id="ARBA00022771"/>
    </source>
</evidence>
<evidence type="ECO:0000256" key="5">
    <source>
        <dbReference type="ARBA" id="ARBA00023015"/>
    </source>
</evidence>
<evidence type="ECO:0000256" key="2">
    <source>
        <dbReference type="ARBA" id="ARBA00022723"/>
    </source>
</evidence>
<feature type="compositionally biased region" description="Low complexity" evidence="9">
    <location>
        <begin position="522"/>
        <end position="536"/>
    </location>
</feature>
<keyword evidence="5" id="KW-0805">Transcription regulation</keyword>
<sequence>MADDFCFALLRSTTLQILQSVGFESVQLSSADTLTDVFGQYMEYLASTVCEYAQLSGRSTGSAFDVMDGLSEISIDIKTLEAWLESEGKSFEPAWSDQSNPSRALEGIVNTRNDELDPPLVYEFLDGDCVDDVDAPDSMPTTPIDRYDKDTTTAPSPPSQHSSTNLPDYVPSYLPAFPIITTISKEEEMEGTNELKNEPQEVLPSTSSTNMPHPLTVKKKKKLITNPFTHITPFEESFIATDKDAPPPMALSALDITPALTPASAAAPAPASALVSVNAAGTTNTANTETSPSAPSLSLSQQRDLALKRMMDAYEKEEAQNTKKQRLATRSLSQIFQQDTQDDASAGTRLFGRPQGLLGDIVRKVAPPLALSTLSTPNLMVDVMTTGSESTPSSASDKPSSSTSAPNLITIPTKSSTSGSNNAVASASGSGISLTLPARSLSSTIPLSSTPATPTTASAPPPMLSTSSSMASLSTTDRNGRDIFDFDYDSVSNHSVDIDDDDKTPRSSTSTPTKAPPPPPSTSAGPISLASLASKAPKPPKPARKLTINLSNLQKKSEDATSTPPTSSKSGKFTISLPSKSSPGNSKPSSPYPTYPSSTTKSATSSPSSAGPKIRFTLKPPEPSVKKEPSPPPNILAEPSFTNTAPIYPPPTAPPPPPPPSSVPSYSTTTFNPPPPPPPPPQGQQEDMIRCICEHPTIDYGAFMIACDTCGVWFHGNCVGVSELDQVEEWHCRSCSS</sequence>
<dbReference type="InParanoid" id="A0A163IRT2"/>
<dbReference type="InterPro" id="IPR009072">
    <property type="entry name" value="Histone-fold"/>
</dbReference>
<dbReference type="GO" id="GO:0005669">
    <property type="term" value="C:transcription factor TFIID complex"/>
    <property type="evidence" value="ECO:0007669"/>
    <property type="project" value="InterPro"/>
</dbReference>
<feature type="region of interest" description="Disordered" evidence="9">
    <location>
        <begin position="189"/>
        <end position="214"/>
    </location>
</feature>
<dbReference type="PANTHER" id="PTHR46338">
    <property type="entry name" value="TRANSCRIPTION INITIATION FACTOR TFIID SUBUNIT 8"/>
    <property type="match status" value="1"/>
</dbReference>
<dbReference type="InterPro" id="IPR019787">
    <property type="entry name" value="Znf_PHD-finger"/>
</dbReference>
<feature type="compositionally biased region" description="Low complexity" evidence="9">
    <location>
        <begin position="595"/>
        <end position="610"/>
    </location>
</feature>
<keyword evidence="4" id="KW-0862">Zinc</keyword>
<evidence type="ECO:0000256" key="4">
    <source>
        <dbReference type="ARBA" id="ARBA00022833"/>
    </source>
</evidence>
<name>A0A163IRT2_ABSGL</name>